<proteinExistence type="predicted"/>
<evidence type="ECO:0000256" key="9">
    <source>
        <dbReference type="ARBA" id="ARBA00023012"/>
    </source>
</evidence>
<evidence type="ECO:0000313" key="14">
    <source>
        <dbReference type="EMBL" id="RJP74467.1"/>
    </source>
</evidence>
<evidence type="ECO:0000256" key="1">
    <source>
        <dbReference type="ARBA" id="ARBA00000085"/>
    </source>
</evidence>
<keyword evidence="11" id="KW-0472">Membrane</keyword>
<dbReference type="Pfam" id="PF02518">
    <property type="entry name" value="HATPase_c"/>
    <property type="match status" value="1"/>
</dbReference>
<dbReference type="PANTHER" id="PTHR43065">
    <property type="entry name" value="SENSOR HISTIDINE KINASE"/>
    <property type="match status" value="1"/>
</dbReference>
<dbReference type="InterPro" id="IPR005467">
    <property type="entry name" value="His_kinase_dom"/>
</dbReference>
<evidence type="ECO:0000313" key="15">
    <source>
        <dbReference type="Proteomes" id="UP000285961"/>
    </source>
</evidence>
<dbReference type="SMART" id="SM00387">
    <property type="entry name" value="HATPase_c"/>
    <property type="match status" value="1"/>
</dbReference>
<dbReference type="SMART" id="SM00304">
    <property type="entry name" value="HAMP"/>
    <property type="match status" value="1"/>
</dbReference>
<feature type="domain" description="HAMP" evidence="13">
    <location>
        <begin position="232"/>
        <end position="285"/>
    </location>
</feature>
<keyword evidence="11" id="KW-0812">Transmembrane</keyword>
<protein>
    <recommendedName>
        <fullName evidence="3">histidine kinase</fullName>
        <ecNumber evidence="3">2.7.13.3</ecNumber>
    </recommendedName>
</protein>
<feature type="domain" description="Histidine kinase" evidence="12">
    <location>
        <begin position="302"/>
        <end position="513"/>
    </location>
</feature>
<organism evidence="14 15">
    <name type="scientific">Candidatus Abyssobacteria bacterium SURF_17</name>
    <dbReference type="NCBI Taxonomy" id="2093361"/>
    <lineage>
        <taxon>Bacteria</taxon>
        <taxon>Pseudomonadati</taxon>
        <taxon>Candidatus Hydrogenedentota</taxon>
        <taxon>Candidatus Abyssobacteria</taxon>
    </lineage>
</organism>
<dbReference type="InterPro" id="IPR036097">
    <property type="entry name" value="HisK_dim/P_sf"/>
</dbReference>
<dbReference type="Pfam" id="PF00672">
    <property type="entry name" value="HAMP"/>
    <property type="match status" value="1"/>
</dbReference>
<evidence type="ECO:0000256" key="3">
    <source>
        <dbReference type="ARBA" id="ARBA00012438"/>
    </source>
</evidence>
<dbReference type="Gene3D" id="3.30.565.10">
    <property type="entry name" value="Histidine kinase-like ATPase, C-terminal domain"/>
    <property type="match status" value="1"/>
</dbReference>
<dbReference type="Pfam" id="PF00512">
    <property type="entry name" value="HisKA"/>
    <property type="match status" value="1"/>
</dbReference>
<dbReference type="CDD" id="cd00082">
    <property type="entry name" value="HisKA"/>
    <property type="match status" value="1"/>
</dbReference>
<gene>
    <name evidence="14" type="ORF">C4532_02685</name>
</gene>
<dbReference type="Proteomes" id="UP000285961">
    <property type="component" value="Unassembled WGS sequence"/>
</dbReference>
<dbReference type="InterPro" id="IPR003660">
    <property type="entry name" value="HAMP_dom"/>
</dbReference>
<dbReference type="GO" id="GO:0016020">
    <property type="term" value="C:membrane"/>
    <property type="evidence" value="ECO:0007669"/>
    <property type="project" value="UniProtKB-SubCell"/>
</dbReference>
<feature type="region of interest" description="Disordered" evidence="10">
    <location>
        <begin position="1"/>
        <end position="25"/>
    </location>
</feature>
<evidence type="ECO:0000256" key="2">
    <source>
        <dbReference type="ARBA" id="ARBA00004370"/>
    </source>
</evidence>
<comment type="caution">
    <text evidence="14">The sequence shown here is derived from an EMBL/GenBank/DDBJ whole genome shotgun (WGS) entry which is preliminary data.</text>
</comment>
<dbReference type="EC" id="2.7.13.3" evidence="3"/>
<dbReference type="Gene3D" id="6.10.340.10">
    <property type="match status" value="1"/>
</dbReference>
<dbReference type="SUPFAM" id="SSF47384">
    <property type="entry name" value="Homodimeric domain of signal transducing histidine kinase"/>
    <property type="match status" value="1"/>
</dbReference>
<keyword evidence="4" id="KW-0597">Phosphoprotein</keyword>
<evidence type="ECO:0000256" key="7">
    <source>
        <dbReference type="ARBA" id="ARBA00022777"/>
    </source>
</evidence>
<evidence type="ECO:0000256" key="8">
    <source>
        <dbReference type="ARBA" id="ARBA00022840"/>
    </source>
</evidence>
<dbReference type="EMBL" id="QZKI01000015">
    <property type="protein sequence ID" value="RJP74467.1"/>
    <property type="molecule type" value="Genomic_DNA"/>
</dbReference>
<dbReference type="InterPro" id="IPR004358">
    <property type="entry name" value="Sig_transdc_His_kin-like_C"/>
</dbReference>
<keyword evidence="7 14" id="KW-0418">Kinase</keyword>
<feature type="transmembrane region" description="Helical" evidence="11">
    <location>
        <begin position="50"/>
        <end position="75"/>
    </location>
</feature>
<sequence>MAEAARSEEPYNQAFAPSAQSANGEEGVGATDLALKALKERPKFTIRMQVYLTVVLSLVIFFSIAMALLVTTYMIEDKVRLLEISNSYLFEIQQARRFEKNYFLYGTNLADALENIYAAKRILLESSDRLKGAMDNDSLAAILSHLAQYEGLLEKLENIELNPKADDYFWKKRDAEVEVRKHGQEMVSFAQDLMLKEKATLDRMIVLSRRVHIYSFAFLFLFFVFNTYFLGRRISRPLRRFVSYAERIATGDYTPIMPARRYRDEFSNLAVSINFMIRELERRHEILVQTHKLRAIGTLTAGVAHELNNPINNISLTAHMFLEDYKSLPDEERLEMINDIIGEVARTKKIVRNLLDFARESESSMQSLDLGNVIKDTLALAGNQIAISGIHVDLSIMPNLPRVYGDGRQLEQVFLNLILNAIDVTPKGGRIQILVIPADEPNYLAVKVTDYGPGIPDHILRSIFDPFFTTKSKGTGLGLSICQGIVAKHGGHISVSTKVGSGTTFVVQLPATAFPADLKHVTST</sequence>
<evidence type="ECO:0000259" key="12">
    <source>
        <dbReference type="PROSITE" id="PS50109"/>
    </source>
</evidence>
<accession>A0A419F7S6</accession>
<reference evidence="14 15" key="1">
    <citation type="journal article" date="2017" name="ISME J.">
        <title>Energy and carbon metabolisms in a deep terrestrial subsurface fluid microbial community.</title>
        <authorList>
            <person name="Momper L."/>
            <person name="Jungbluth S.P."/>
            <person name="Lee M.D."/>
            <person name="Amend J.P."/>
        </authorList>
    </citation>
    <scope>NUCLEOTIDE SEQUENCE [LARGE SCALE GENOMIC DNA]</scope>
    <source>
        <strain evidence="14">SURF_17</strain>
    </source>
</reference>
<dbReference type="PRINTS" id="PR00344">
    <property type="entry name" value="BCTRLSENSOR"/>
</dbReference>
<keyword evidence="8" id="KW-0067">ATP-binding</keyword>
<dbReference type="GO" id="GO:0005524">
    <property type="term" value="F:ATP binding"/>
    <property type="evidence" value="ECO:0007669"/>
    <property type="project" value="UniProtKB-KW"/>
</dbReference>
<keyword evidence="9" id="KW-0902">Two-component regulatory system</keyword>
<keyword evidence="11" id="KW-1133">Transmembrane helix</keyword>
<comment type="catalytic activity">
    <reaction evidence="1">
        <text>ATP + protein L-histidine = ADP + protein N-phospho-L-histidine.</text>
        <dbReference type="EC" id="2.7.13.3"/>
    </reaction>
</comment>
<keyword evidence="5" id="KW-0808">Transferase</keyword>
<dbReference type="CDD" id="cd00075">
    <property type="entry name" value="HATPase"/>
    <property type="match status" value="1"/>
</dbReference>
<feature type="transmembrane region" description="Helical" evidence="11">
    <location>
        <begin position="211"/>
        <end position="231"/>
    </location>
</feature>
<dbReference type="InterPro" id="IPR036890">
    <property type="entry name" value="HATPase_C_sf"/>
</dbReference>
<dbReference type="Gene3D" id="1.10.287.130">
    <property type="match status" value="1"/>
</dbReference>
<evidence type="ECO:0000256" key="10">
    <source>
        <dbReference type="SAM" id="MobiDB-lite"/>
    </source>
</evidence>
<dbReference type="CDD" id="cd06225">
    <property type="entry name" value="HAMP"/>
    <property type="match status" value="1"/>
</dbReference>
<dbReference type="AlphaFoldDB" id="A0A419F7S6"/>
<evidence type="ECO:0000256" key="11">
    <source>
        <dbReference type="SAM" id="Phobius"/>
    </source>
</evidence>
<dbReference type="SMART" id="SM00388">
    <property type="entry name" value="HisKA"/>
    <property type="match status" value="1"/>
</dbReference>
<dbReference type="PANTHER" id="PTHR43065:SF10">
    <property type="entry name" value="PEROXIDE STRESS-ACTIVATED HISTIDINE KINASE MAK3"/>
    <property type="match status" value="1"/>
</dbReference>
<dbReference type="InterPro" id="IPR003661">
    <property type="entry name" value="HisK_dim/P_dom"/>
</dbReference>
<dbReference type="SUPFAM" id="SSF158472">
    <property type="entry name" value="HAMP domain-like"/>
    <property type="match status" value="1"/>
</dbReference>
<dbReference type="GO" id="GO:0000155">
    <property type="term" value="F:phosphorelay sensor kinase activity"/>
    <property type="evidence" value="ECO:0007669"/>
    <property type="project" value="InterPro"/>
</dbReference>
<evidence type="ECO:0000256" key="4">
    <source>
        <dbReference type="ARBA" id="ARBA00022553"/>
    </source>
</evidence>
<evidence type="ECO:0000259" key="13">
    <source>
        <dbReference type="PROSITE" id="PS50885"/>
    </source>
</evidence>
<name>A0A419F7S6_9BACT</name>
<dbReference type="InterPro" id="IPR003594">
    <property type="entry name" value="HATPase_dom"/>
</dbReference>
<evidence type="ECO:0000256" key="5">
    <source>
        <dbReference type="ARBA" id="ARBA00022679"/>
    </source>
</evidence>
<dbReference type="PROSITE" id="PS50885">
    <property type="entry name" value="HAMP"/>
    <property type="match status" value="1"/>
</dbReference>
<keyword evidence="6" id="KW-0547">Nucleotide-binding</keyword>
<dbReference type="SUPFAM" id="SSF55874">
    <property type="entry name" value="ATPase domain of HSP90 chaperone/DNA topoisomerase II/histidine kinase"/>
    <property type="match status" value="1"/>
</dbReference>
<evidence type="ECO:0000256" key="6">
    <source>
        <dbReference type="ARBA" id="ARBA00022741"/>
    </source>
</evidence>
<dbReference type="PROSITE" id="PS50109">
    <property type="entry name" value="HIS_KIN"/>
    <property type="match status" value="1"/>
</dbReference>
<comment type="subcellular location">
    <subcellularLocation>
        <location evidence="2">Membrane</location>
    </subcellularLocation>
</comment>